<dbReference type="EMBL" id="JAPMOS010000002">
    <property type="protein sequence ID" value="KAJ4462631.1"/>
    <property type="molecule type" value="Genomic_DNA"/>
</dbReference>
<evidence type="ECO:0000313" key="2">
    <source>
        <dbReference type="Proteomes" id="UP001141327"/>
    </source>
</evidence>
<gene>
    <name evidence="1" type="ORF">PAPYR_626</name>
</gene>
<evidence type="ECO:0000313" key="1">
    <source>
        <dbReference type="EMBL" id="KAJ4462631.1"/>
    </source>
</evidence>
<accession>A0ABQ8UWY5</accession>
<reference evidence="1" key="1">
    <citation type="journal article" date="2022" name="bioRxiv">
        <title>Genomics of Preaxostyla Flagellates Illuminates Evolutionary Transitions and the Path Towards Mitochondrial Loss.</title>
        <authorList>
            <person name="Novak L.V.F."/>
            <person name="Treitli S.C."/>
            <person name="Pyrih J."/>
            <person name="Halakuc P."/>
            <person name="Pipaliya S.V."/>
            <person name="Vacek V."/>
            <person name="Brzon O."/>
            <person name="Soukal P."/>
            <person name="Eme L."/>
            <person name="Dacks J.B."/>
            <person name="Karnkowska A."/>
            <person name="Elias M."/>
            <person name="Hampl V."/>
        </authorList>
    </citation>
    <scope>NUCLEOTIDE SEQUENCE</scope>
    <source>
        <strain evidence="1">RCP-MX</strain>
    </source>
</reference>
<protein>
    <recommendedName>
        <fullName evidence="3">YbjN domain-containing protein</fullName>
    </recommendedName>
</protein>
<dbReference type="Proteomes" id="UP001141327">
    <property type="component" value="Unassembled WGS sequence"/>
</dbReference>
<comment type="caution">
    <text evidence="1">The sequence shown here is derived from an EMBL/GenBank/DDBJ whole genome shotgun (WGS) entry which is preliminary data.</text>
</comment>
<keyword evidence="2" id="KW-1185">Reference proteome</keyword>
<sequence length="179" mass="20451">MNKTYKADVRRFLDSQDLHYQMRGDTFILPYNEDGDQWVTVINVDNTQDAICVYSKSSNNNIPPERLSAVCEFITRANFGFQIGNWELDIADGECRFKTSVDAEGDDNVPNLLKQLLRRNLSGFRRYLPGIRRVVNGGNPKECCDQCERVDPNGAAVREALETLLRVRAAREGINRMFL</sequence>
<evidence type="ECO:0008006" key="3">
    <source>
        <dbReference type="Google" id="ProtNLM"/>
    </source>
</evidence>
<proteinExistence type="predicted"/>
<name>A0ABQ8UWY5_9EUKA</name>
<organism evidence="1 2">
    <name type="scientific">Paratrimastix pyriformis</name>
    <dbReference type="NCBI Taxonomy" id="342808"/>
    <lineage>
        <taxon>Eukaryota</taxon>
        <taxon>Metamonada</taxon>
        <taxon>Preaxostyla</taxon>
        <taxon>Paratrimastigidae</taxon>
        <taxon>Paratrimastix</taxon>
    </lineage>
</organism>